<protein>
    <submittedName>
        <fullName evidence="2">Uncharacterized protein</fullName>
    </submittedName>
</protein>
<dbReference type="BioCyc" id="IAGG583356:GHAH-1306-MONOMER"/>
<gene>
    <name evidence="2" type="ordered locus">Igag_1322</name>
</gene>
<feature type="region of interest" description="Disordered" evidence="1">
    <location>
        <begin position="166"/>
        <end position="194"/>
    </location>
</feature>
<dbReference type="HOGENOM" id="CLU_1399729_0_0_2"/>
<evidence type="ECO:0000313" key="2">
    <source>
        <dbReference type="EMBL" id="ADM28126.1"/>
    </source>
</evidence>
<dbReference type="KEGG" id="iag:Igag_1322"/>
<dbReference type="STRING" id="583356.Igag_1322"/>
<reference evidence="2 3" key="1">
    <citation type="journal article" date="2010" name="Stand. Genomic Sci.">
        <title>Complete genome sequence of Ignisphaera aggregans type strain (AQ1.S1).</title>
        <authorList>
            <person name="Goker M."/>
            <person name="Held B."/>
            <person name="Lapidus A."/>
            <person name="Nolan M."/>
            <person name="Spring S."/>
            <person name="Yasawong M."/>
            <person name="Lucas S."/>
            <person name="Glavina Del Rio T."/>
            <person name="Tice H."/>
            <person name="Cheng J.F."/>
            <person name="Goodwin L."/>
            <person name="Tapia R."/>
            <person name="Pitluck S."/>
            <person name="Liolios K."/>
            <person name="Ivanova N."/>
            <person name="Mavromatis K."/>
            <person name="Mikhailova N."/>
            <person name="Pati A."/>
            <person name="Chen A."/>
            <person name="Palaniappan K."/>
            <person name="Brambilla E."/>
            <person name="Land M."/>
            <person name="Hauser L."/>
            <person name="Chang Y.J."/>
            <person name="Jeffries C.D."/>
            <person name="Brettin T."/>
            <person name="Detter J.C."/>
            <person name="Han C."/>
            <person name="Rohde M."/>
            <person name="Sikorski J."/>
            <person name="Woyke T."/>
            <person name="Bristow J."/>
            <person name="Eisen J.A."/>
            <person name="Markowitz V."/>
            <person name="Hugenholtz P."/>
            <person name="Kyrpides N.C."/>
            <person name="Klenk H.P."/>
        </authorList>
    </citation>
    <scope>NUCLEOTIDE SEQUENCE [LARGE SCALE GENOMIC DNA]</scope>
    <source>
        <strain evidence="3">DSM 17230 / JCM 13409 / AQ1.S1</strain>
    </source>
</reference>
<dbReference type="EMBL" id="CP002098">
    <property type="protein sequence ID" value="ADM28126.1"/>
    <property type="molecule type" value="Genomic_DNA"/>
</dbReference>
<accession>E0SPS0</accession>
<dbReference type="Proteomes" id="UP000001304">
    <property type="component" value="Chromosome"/>
</dbReference>
<keyword evidence="3" id="KW-1185">Reference proteome</keyword>
<feature type="compositionally biased region" description="Polar residues" evidence="1">
    <location>
        <begin position="168"/>
        <end position="194"/>
    </location>
</feature>
<organism evidence="2 3">
    <name type="scientific">Ignisphaera aggregans (strain DSM 17230 / JCM 13409 / AQ1.S1)</name>
    <dbReference type="NCBI Taxonomy" id="583356"/>
    <lineage>
        <taxon>Archaea</taxon>
        <taxon>Thermoproteota</taxon>
        <taxon>Thermoprotei</taxon>
        <taxon>Desulfurococcales</taxon>
        <taxon>Desulfurococcaceae</taxon>
        <taxon>Ignisphaera</taxon>
    </lineage>
</organism>
<name>E0SPS0_IGNAA</name>
<evidence type="ECO:0000256" key="1">
    <source>
        <dbReference type="SAM" id="MobiDB-lite"/>
    </source>
</evidence>
<dbReference type="AlphaFoldDB" id="E0SPS0"/>
<sequence>MKRLYILIALAVALAVANASVFVYYQLNLTLTASQPAVYFVAGNNAGQPDVMYGAGNTIDVTIDSAGAQAWITVHPTYQKTYYKDVLRIVNQDSQAYTVWLIIDDAINVGVNLTSAKLYVKDVNGNPVNTVDLSQTTSTPIQIGQISGRATWRIDLEFQITGYGAKGSPSQAPKLSDTSASLRLVYSPSSETPP</sequence>
<proteinExistence type="predicted"/>
<evidence type="ECO:0000313" key="3">
    <source>
        <dbReference type="Proteomes" id="UP000001304"/>
    </source>
</evidence>